<dbReference type="InterPro" id="IPR050445">
    <property type="entry name" value="Bact_polysacc_biosynth/exp"/>
</dbReference>
<dbReference type="Proteomes" id="UP001169764">
    <property type="component" value="Unassembled WGS sequence"/>
</dbReference>
<dbReference type="PANTHER" id="PTHR32309">
    <property type="entry name" value="TYROSINE-PROTEIN KINASE"/>
    <property type="match status" value="1"/>
</dbReference>
<dbReference type="Gene3D" id="1.10.287.1490">
    <property type="match status" value="1"/>
</dbReference>
<organism evidence="3 4">
    <name type="scientific">Sphingomonas natans</name>
    <dbReference type="NCBI Taxonomy" id="3063330"/>
    <lineage>
        <taxon>Bacteria</taxon>
        <taxon>Pseudomonadati</taxon>
        <taxon>Pseudomonadota</taxon>
        <taxon>Alphaproteobacteria</taxon>
        <taxon>Sphingomonadales</taxon>
        <taxon>Sphingomonadaceae</taxon>
        <taxon>Sphingomonas</taxon>
    </lineage>
</organism>
<name>A0ABT8Y6W9_9SPHN</name>
<keyword evidence="4" id="KW-1185">Reference proteome</keyword>
<proteinExistence type="predicted"/>
<reference evidence="3" key="1">
    <citation type="submission" date="2023-07" db="EMBL/GenBank/DDBJ databases">
        <authorList>
            <person name="Kim M."/>
        </authorList>
    </citation>
    <scope>NUCLEOTIDE SEQUENCE</scope>
    <source>
        <strain evidence="3">BIUV-7</strain>
    </source>
</reference>
<evidence type="ECO:0000313" key="4">
    <source>
        <dbReference type="Proteomes" id="UP001169764"/>
    </source>
</evidence>
<dbReference type="EMBL" id="JAUOTP010000002">
    <property type="protein sequence ID" value="MDO6413653.1"/>
    <property type="molecule type" value="Genomic_DNA"/>
</dbReference>
<feature type="coiled-coil region" evidence="1">
    <location>
        <begin position="188"/>
        <end position="222"/>
    </location>
</feature>
<sequence length="384" mass="42224">MKPALDETDLRRSSTLDNVKRWIWQRRVFGLFVAFPTIVLAAYLFLIASDQYESEAHFIVKSANTTTVPGTGISQALSMVTGSTSSSGDATSVADYLTSHDAVSALRAKLGLVERFHRPEIDYLSRLRKDDPTPEQLLKYYRKQVAVHYDGDTGITTVKVHAFTPTDSYAIVRRLLELGEQRVNFLNHRSYNDAIETSRKQLADAEAALANAQGRLTSYRQTRRDIDPEVSGRAQIGLVSTLTGQLSGARAQLSAMGSMIDHNSPQYRALASHVSALEAQLAAQSGRLTGGSNTIAAGIGGYEDLQIRQQFLAKRYEAAAASLDKAQDQALRQQLYLVRVVDANMPVKALFPERWKILATVTIALLLAYSIGWLIVAGVREHAA</sequence>
<dbReference type="PANTHER" id="PTHR32309:SF13">
    <property type="entry name" value="FERRIC ENTEROBACTIN TRANSPORT PROTEIN FEPE"/>
    <property type="match status" value="1"/>
</dbReference>
<comment type="caution">
    <text evidence="3">The sequence shown here is derived from an EMBL/GenBank/DDBJ whole genome shotgun (WGS) entry which is preliminary data.</text>
</comment>
<accession>A0ABT8Y6W9</accession>
<evidence type="ECO:0000256" key="2">
    <source>
        <dbReference type="SAM" id="Phobius"/>
    </source>
</evidence>
<keyword evidence="2" id="KW-0472">Membrane</keyword>
<feature type="transmembrane region" description="Helical" evidence="2">
    <location>
        <begin position="28"/>
        <end position="48"/>
    </location>
</feature>
<feature type="transmembrane region" description="Helical" evidence="2">
    <location>
        <begin position="357"/>
        <end position="379"/>
    </location>
</feature>
<keyword evidence="1" id="KW-0175">Coiled coil</keyword>
<evidence type="ECO:0000313" key="3">
    <source>
        <dbReference type="EMBL" id="MDO6413653.1"/>
    </source>
</evidence>
<keyword evidence="2" id="KW-1133">Transmembrane helix</keyword>
<keyword evidence="2" id="KW-0812">Transmembrane</keyword>
<gene>
    <name evidence="3" type="ORF">Q4F19_04590</name>
</gene>
<protein>
    <submittedName>
        <fullName evidence="3">Lipopolysaccharide biosynthesis protein</fullName>
    </submittedName>
</protein>
<evidence type="ECO:0000256" key="1">
    <source>
        <dbReference type="SAM" id="Coils"/>
    </source>
</evidence>